<dbReference type="OrthoDB" id="1706218at2759"/>
<dbReference type="GeneID" id="118348463"/>
<name>A0A6P9ECP6_JUGRE</name>
<dbReference type="PROSITE" id="PS51375">
    <property type="entry name" value="PPR"/>
    <property type="match status" value="1"/>
</dbReference>
<dbReference type="GO" id="GO:0009451">
    <property type="term" value="P:RNA modification"/>
    <property type="evidence" value="ECO:0007669"/>
    <property type="project" value="InterPro"/>
</dbReference>
<gene>
    <name evidence="4" type="primary">LOC118348463</name>
</gene>
<evidence type="ECO:0000256" key="2">
    <source>
        <dbReference type="PROSITE-ProRule" id="PRU00708"/>
    </source>
</evidence>
<evidence type="ECO:0000313" key="4">
    <source>
        <dbReference type="RefSeq" id="XP_035545990.1"/>
    </source>
</evidence>
<protein>
    <submittedName>
        <fullName evidence="4">Pentatricopeptide repeat-containing protein At1g06143-like</fullName>
    </submittedName>
</protein>
<dbReference type="Gene3D" id="1.25.40.10">
    <property type="entry name" value="Tetratricopeptide repeat domain"/>
    <property type="match status" value="1"/>
</dbReference>
<dbReference type="RefSeq" id="XP_035545990.1">
    <property type="nucleotide sequence ID" value="XM_035690097.1"/>
</dbReference>
<dbReference type="Pfam" id="PF13041">
    <property type="entry name" value="PPR_2"/>
    <property type="match status" value="1"/>
</dbReference>
<dbReference type="InterPro" id="IPR002885">
    <property type="entry name" value="PPR_rpt"/>
</dbReference>
<evidence type="ECO:0000256" key="1">
    <source>
        <dbReference type="ARBA" id="ARBA00022737"/>
    </source>
</evidence>
<reference evidence="4" key="1">
    <citation type="submission" date="2025-08" db="UniProtKB">
        <authorList>
            <consortium name="RefSeq"/>
        </authorList>
    </citation>
    <scope>IDENTIFICATION</scope>
    <source>
        <tissue evidence="4">Leaves</tissue>
    </source>
</reference>
<dbReference type="InParanoid" id="A0A6P9ECP6"/>
<dbReference type="PANTHER" id="PTHR47926:SF376">
    <property type="entry name" value="TETRATRICOPEPTIDE-LIKE HELICAL DOMAIN SUPERFAMILY"/>
    <property type="match status" value="1"/>
</dbReference>
<dbReference type="InterPro" id="IPR046960">
    <property type="entry name" value="PPR_At4g14850-like_plant"/>
</dbReference>
<keyword evidence="3" id="KW-1185">Reference proteome</keyword>
<dbReference type="Proteomes" id="UP000235220">
    <property type="component" value="Chromosome 5"/>
</dbReference>
<proteinExistence type="predicted"/>
<keyword evidence="1" id="KW-0677">Repeat</keyword>
<dbReference type="FunFam" id="1.25.40.10:FF:000031">
    <property type="entry name" value="Pentatricopeptide repeat-containing protein mitochondrial"/>
    <property type="match status" value="1"/>
</dbReference>
<feature type="repeat" description="PPR" evidence="2">
    <location>
        <begin position="118"/>
        <end position="152"/>
    </location>
</feature>
<dbReference type="PANTHER" id="PTHR47926">
    <property type="entry name" value="PENTATRICOPEPTIDE REPEAT-CONTAINING PROTEIN"/>
    <property type="match status" value="1"/>
</dbReference>
<dbReference type="GO" id="GO:0003723">
    <property type="term" value="F:RNA binding"/>
    <property type="evidence" value="ECO:0007669"/>
    <property type="project" value="InterPro"/>
</dbReference>
<sequence length="237" mass="26803">MTDLRSPEKNIGQLQLPASESNHFSSLPSKNVVSTQSMQVDGRPLLYPVEDCYPILIALHLSGESFIHRRGFVEVEGRVLENGFDLDVYIGSALIDMYAKCGSLDRSLLVFFKLREKNLFCWNSVIEGLAVHGYAYEALKMFSRMEREKIKPNVVTFISVLRACTHAGLVEEGLRRFLSMGSDYSIRAAMKYLGVEKSSPGSSWIEMGRKIHQFAASDKTHPAYNEIYLCWLSWMGC</sequence>
<dbReference type="AlphaFoldDB" id="A0A6P9ECP6"/>
<dbReference type="KEGG" id="jre:118348463"/>
<dbReference type="InterPro" id="IPR011990">
    <property type="entry name" value="TPR-like_helical_dom_sf"/>
</dbReference>
<organism evidence="3 4">
    <name type="scientific">Juglans regia</name>
    <name type="common">English walnut</name>
    <dbReference type="NCBI Taxonomy" id="51240"/>
    <lineage>
        <taxon>Eukaryota</taxon>
        <taxon>Viridiplantae</taxon>
        <taxon>Streptophyta</taxon>
        <taxon>Embryophyta</taxon>
        <taxon>Tracheophyta</taxon>
        <taxon>Spermatophyta</taxon>
        <taxon>Magnoliopsida</taxon>
        <taxon>eudicotyledons</taxon>
        <taxon>Gunneridae</taxon>
        <taxon>Pentapetalae</taxon>
        <taxon>rosids</taxon>
        <taxon>fabids</taxon>
        <taxon>Fagales</taxon>
        <taxon>Juglandaceae</taxon>
        <taxon>Juglans</taxon>
    </lineage>
</organism>
<dbReference type="NCBIfam" id="TIGR00756">
    <property type="entry name" value="PPR"/>
    <property type="match status" value="1"/>
</dbReference>
<evidence type="ECO:0000313" key="3">
    <source>
        <dbReference type="Proteomes" id="UP000235220"/>
    </source>
</evidence>
<accession>A0A6P9ECP6</accession>